<dbReference type="PANTHER" id="PTHR43477:SF1">
    <property type="entry name" value="DIHYDROANTICAPSIN 7-DEHYDROGENASE"/>
    <property type="match status" value="1"/>
</dbReference>
<organism evidence="3 4">
    <name type="scientific">Prauserella endophytica</name>
    <dbReference type="NCBI Taxonomy" id="1592324"/>
    <lineage>
        <taxon>Bacteria</taxon>
        <taxon>Bacillati</taxon>
        <taxon>Actinomycetota</taxon>
        <taxon>Actinomycetes</taxon>
        <taxon>Pseudonocardiales</taxon>
        <taxon>Pseudonocardiaceae</taxon>
        <taxon>Prauserella</taxon>
        <taxon>Prauserella coralliicola group</taxon>
    </lineage>
</organism>
<evidence type="ECO:0000256" key="2">
    <source>
        <dbReference type="ARBA" id="ARBA00023002"/>
    </source>
</evidence>
<dbReference type="InterPro" id="IPR002347">
    <property type="entry name" value="SDR_fam"/>
</dbReference>
<protein>
    <submittedName>
        <fullName evidence="3">SDR family oxidoreductase</fullName>
    </submittedName>
</protein>
<evidence type="ECO:0000256" key="1">
    <source>
        <dbReference type="ARBA" id="ARBA00006484"/>
    </source>
</evidence>
<dbReference type="InterPro" id="IPR036291">
    <property type="entry name" value="NAD(P)-bd_dom_sf"/>
</dbReference>
<keyword evidence="4" id="KW-1185">Reference proteome</keyword>
<evidence type="ECO:0000313" key="3">
    <source>
        <dbReference type="EMBL" id="TKG70527.1"/>
    </source>
</evidence>
<evidence type="ECO:0000313" key="4">
    <source>
        <dbReference type="Proteomes" id="UP000309992"/>
    </source>
</evidence>
<sequence length="260" mass="26495">MDLGLHGRVALVSGGSAGIGAAVAARLADEGTTVVVAARDRRRLAATAAELGPSVHPRTADMADPDQCAAVVDWTLRTHGRIDAAVACTGAAPAGRLSDVDEEDWVLALRSKLLAHATLCRAVLPALATHGGAAVLVGGNAGLQAAPWEVLAGSVNAAVLSLARSLAAEYGTRGVRINTVHPGPVDTGRWGLLTARVATLRGVSEQQVERDTLGSLPPGRLCTADEVASVVAFLVSPRAAFVNGAHLAVDGAQQKGRWGL</sequence>
<proteinExistence type="inferred from homology"/>
<dbReference type="RefSeq" id="WP_112274221.1">
    <property type="nucleotide sequence ID" value="NZ_SWMS01000008.1"/>
</dbReference>
<dbReference type="PANTHER" id="PTHR43477">
    <property type="entry name" value="DIHYDROANTICAPSIN 7-DEHYDROGENASE"/>
    <property type="match status" value="1"/>
</dbReference>
<dbReference type="Proteomes" id="UP000309992">
    <property type="component" value="Unassembled WGS sequence"/>
</dbReference>
<dbReference type="Gene3D" id="3.40.50.720">
    <property type="entry name" value="NAD(P)-binding Rossmann-like Domain"/>
    <property type="match status" value="1"/>
</dbReference>
<comment type="caution">
    <text evidence="3">The sequence shown here is derived from an EMBL/GenBank/DDBJ whole genome shotgun (WGS) entry which is preliminary data.</text>
</comment>
<dbReference type="PRINTS" id="PR00081">
    <property type="entry name" value="GDHRDH"/>
</dbReference>
<keyword evidence="2" id="KW-0560">Oxidoreductase</keyword>
<dbReference type="EMBL" id="SWMS01000008">
    <property type="protein sequence ID" value="TKG70527.1"/>
    <property type="molecule type" value="Genomic_DNA"/>
</dbReference>
<reference evidence="3 4" key="1">
    <citation type="journal article" date="2015" name="Antonie Van Leeuwenhoek">
        <title>Prauserella endophytica sp. nov., an endophytic actinobacterium isolated from Tamarix taklamakanensis.</title>
        <authorList>
            <person name="Liu J.M."/>
            <person name="Habden X."/>
            <person name="Guo L."/>
            <person name="Tuo L."/>
            <person name="Jiang Z.K."/>
            <person name="Liu S.W."/>
            <person name="Liu X.F."/>
            <person name="Chen L."/>
            <person name="Li R.F."/>
            <person name="Zhang Y.Q."/>
            <person name="Sun C.H."/>
        </authorList>
    </citation>
    <scope>NUCLEOTIDE SEQUENCE [LARGE SCALE GENOMIC DNA]</scope>
    <source>
        <strain evidence="3 4">CGMCC 4.7182</strain>
    </source>
</reference>
<accession>A0ABY2S667</accession>
<dbReference type="InterPro" id="IPR051122">
    <property type="entry name" value="SDR_DHRS6-like"/>
</dbReference>
<dbReference type="Pfam" id="PF13561">
    <property type="entry name" value="adh_short_C2"/>
    <property type="match status" value="1"/>
</dbReference>
<gene>
    <name evidence="3" type="ORF">FCN18_16705</name>
</gene>
<dbReference type="SUPFAM" id="SSF51735">
    <property type="entry name" value="NAD(P)-binding Rossmann-fold domains"/>
    <property type="match status" value="1"/>
</dbReference>
<comment type="similarity">
    <text evidence="1">Belongs to the short-chain dehydrogenases/reductases (SDR) family.</text>
</comment>
<name>A0ABY2S667_9PSEU</name>